<evidence type="ECO:0000313" key="5">
    <source>
        <dbReference type="EMBL" id="CAE7356862.1"/>
    </source>
</evidence>
<dbReference type="InterPro" id="IPR036575">
    <property type="entry name" value="TFIIS_cen_dom_sf"/>
</dbReference>
<dbReference type="GO" id="GO:0005634">
    <property type="term" value="C:nucleus"/>
    <property type="evidence" value="ECO:0007669"/>
    <property type="project" value="UniProtKB-UniRule"/>
</dbReference>
<keyword evidence="6" id="KW-1185">Reference proteome</keyword>
<dbReference type="PANTHER" id="PTHR11477:SF51">
    <property type="entry name" value="PROTEIN PARTNER OF SNF, ISOFORM B"/>
    <property type="match status" value="1"/>
</dbReference>
<dbReference type="PROSITE" id="PS50118">
    <property type="entry name" value="HMG_BOX_2"/>
    <property type="match status" value="1"/>
</dbReference>
<dbReference type="CDD" id="cd00084">
    <property type="entry name" value="HMG-box_SF"/>
    <property type="match status" value="1"/>
</dbReference>
<evidence type="ECO:0000256" key="2">
    <source>
        <dbReference type="SAM" id="MobiDB-lite"/>
    </source>
</evidence>
<dbReference type="InterPro" id="IPR036910">
    <property type="entry name" value="HMG_box_dom_sf"/>
</dbReference>
<feature type="compositionally biased region" description="Low complexity" evidence="2">
    <location>
        <begin position="404"/>
        <end position="422"/>
    </location>
</feature>
<reference evidence="5" key="1">
    <citation type="submission" date="2021-02" db="EMBL/GenBank/DDBJ databases">
        <authorList>
            <person name="Dougan E. K."/>
            <person name="Rhodes N."/>
            <person name="Thang M."/>
            <person name="Chan C."/>
        </authorList>
    </citation>
    <scope>NUCLEOTIDE SEQUENCE</scope>
</reference>
<feature type="DNA-binding region" description="HMG box" evidence="1">
    <location>
        <begin position="45"/>
        <end position="117"/>
    </location>
</feature>
<keyword evidence="1" id="KW-0539">Nucleus</keyword>
<dbReference type="Proteomes" id="UP000649617">
    <property type="component" value="Unassembled WGS sequence"/>
</dbReference>
<feature type="compositionally biased region" description="Basic and acidic residues" evidence="2">
    <location>
        <begin position="219"/>
        <end position="228"/>
    </location>
</feature>
<gene>
    <name evidence="5" type="primary">SLC35B3</name>
    <name evidence="5" type="ORF">SPIL2461_LOCUS8506</name>
</gene>
<accession>A0A812PMU9</accession>
<dbReference type="Pfam" id="PF09011">
    <property type="entry name" value="HMG_box_2"/>
    <property type="match status" value="1"/>
</dbReference>
<dbReference type="PANTHER" id="PTHR11477">
    <property type="entry name" value="TRANSCRIPTION FACTOR S-II ZINC FINGER DOMAIN-CONTAINING PROTEIN"/>
    <property type="match status" value="1"/>
</dbReference>
<dbReference type="GO" id="GO:0003677">
    <property type="term" value="F:DNA binding"/>
    <property type="evidence" value="ECO:0007669"/>
    <property type="project" value="UniProtKB-UniRule"/>
</dbReference>
<dbReference type="Pfam" id="PF07500">
    <property type="entry name" value="TFIIS_M"/>
    <property type="match status" value="1"/>
</dbReference>
<feature type="compositionally biased region" description="Basic and acidic residues" evidence="2">
    <location>
        <begin position="19"/>
        <end position="28"/>
    </location>
</feature>
<dbReference type="SMART" id="SM00510">
    <property type="entry name" value="TFS2M"/>
    <property type="match status" value="1"/>
</dbReference>
<feature type="compositionally biased region" description="Polar residues" evidence="2">
    <location>
        <begin position="452"/>
        <end position="465"/>
    </location>
</feature>
<feature type="domain" description="TFIIS central" evidence="4">
    <location>
        <begin position="252"/>
        <end position="362"/>
    </location>
</feature>
<evidence type="ECO:0000256" key="1">
    <source>
        <dbReference type="PROSITE-ProRule" id="PRU00267"/>
    </source>
</evidence>
<dbReference type="GO" id="GO:0006351">
    <property type="term" value="P:DNA-templated transcription"/>
    <property type="evidence" value="ECO:0007669"/>
    <property type="project" value="InterPro"/>
</dbReference>
<protein>
    <submittedName>
        <fullName evidence="5">SLC35B3 protein</fullName>
    </submittedName>
</protein>
<evidence type="ECO:0000313" key="6">
    <source>
        <dbReference type="Proteomes" id="UP000649617"/>
    </source>
</evidence>
<dbReference type="EMBL" id="CAJNIZ010014002">
    <property type="protein sequence ID" value="CAE7356862.1"/>
    <property type="molecule type" value="Genomic_DNA"/>
</dbReference>
<dbReference type="OrthoDB" id="44867at2759"/>
<feature type="region of interest" description="Disordered" evidence="2">
    <location>
        <begin position="1"/>
        <end position="46"/>
    </location>
</feature>
<dbReference type="InterPro" id="IPR009071">
    <property type="entry name" value="HMG_box_dom"/>
</dbReference>
<dbReference type="SUPFAM" id="SSF47095">
    <property type="entry name" value="HMG-box"/>
    <property type="match status" value="1"/>
</dbReference>
<feature type="region of interest" description="Disordered" evidence="2">
    <location>
        <begin position="212"/>
        <end position="248"/>
    </location>
</feature>
<dbReference type="AlphaFoldDB" id="A0A812PMU9"/>
<name>A0A812PMU9_SYMPI</name>
<proteinExistence type="predicted"/>
<dbReference type="InterPro" id="IPR003618">
    <property type="entry name" value="TFIIS_cen_dom"/>
</dbReference>
<comment type="caution">
    <text evidence="5">The sequence shown here is derived from an EMBL/GenBank/DDBJ whole genome shotgun (WGS) entry which is preliminary data.</text>
</comment>
<dbReference type="SUPFAM" id="SSF46942">
    <property type="entry name" value="Elongation factor TFIIS domain 2"/>
    <property type="match status" value="1"/>
</dbReference>
<feature type="compositionally biased region" description="Basic residues" evidence="2">
    <location>
        <begin position="29"/>
        <end position="42"/>
    </location>
</feature>
<sequence>MGKNATKASKTTRRITKKTSPEKALAKEKKQKKEKKGGKGTTRKSSYAKNPYQYFVMSQRKEVMSRAGLEETPMNFEKIAKALSAAWHALSKPNREPFEACAALDRSRRDIDQMKGARLRSSPDELGYLVKTAVEALAHTPLDSCSAAGKASEDVVKSLEALDNRIDNAGRAAAAGLRNGPKCAEVLLAAGAVGSVLGGRLTALIRKWSAAPAAKRSRAPKEAPKSPAEKPPPAAQASPTGEGGKEGDVDKLRSLVVGMLMRTAGQKLGQASFDLCQRIEGSLFRQFGDNAREYRQRARSLNVNIGRPDSRLLQKVVDGSLSPAQLAGLSGEELAPEALRIQREMERQKYFREEVHLTAAPKNKRELMGGQPDGSERPKLRRKSSAPPEEGDANNPAPMEDKSSSSTSSSSSSSSDSDSESSVWEEIPSEGDVPMPIADAAADCPEMEGGQVPTTEADSAERGQTASAPALAPRSPPRESPQQLAAPSSAPARKEKPDALNFFLSMGYDANEAMWRLGRYYCHAGLGAS</sequence>
<evidence type="ECO:0000259" key="3">
    <source>
        <dbReference type="PROSITE" id="PS50118"/>
    </source>
</evidence>
<keyword evidence="1" id="KW-0238">DNA-binding</keyword>
<feature type="region of interest" description="Disordered" evidence="2">
    <location>
        <begin position="356"/>
        <end position="495"/>
    </location>
</feature>
<dbReference type="Gene3D" id="1.10.472.30">
    <property type="entry name" value="Transcription elongation factor S-II, central domain"/>
    <property type="match status" value="1"/>
</dbReference>
<feature type="domain" description="HMG box" evidence="3">
    <location>
        <begin position="45"/>
        <end position="117"/>
    </location>
</feature>
<dbReference type="PROSITE" id="PS51321">
    <property type="entry name" value="TFIIS_CENTRAL"/>
    <property type="match status" value="1"/>
</dbReference>
<evidence type="ECO:0000259" key="4">
    <source>
        <dbReference type="PROSITE" id="PS51321"/>
    </source>
</evidence>
<feature type="compositionally biased region" description="Low complexity" evidence="2">
    <location>
        <begin position="480"/>
        <end position="491"/>
    </location>
</feature>
<dbReference type="Gene3D" id="1.10.30.10">
    <property type="entry name" value="High mobility group box domain"/>
    <property type="match status" value="1"/>
</dbReference>
<organism evidence="5 6">
    <name type="scientific">Symbiodinium pilosum</name>
    <name type="common">Dinoflagellate</name>
    <dbReference type="NCBI Taxonomy" id="2952"/>
    <lineage>
        <taxon>Eukaryota</taxon>
        <taxon>Sar</taxon>
        <taxon>Alveolata</taxon>
        <taxon>Dinophyceae</taxon>
        <taxon>Suessiales</taxon>
        <taxon>Symbiodiniaceae</taxon>
        <taxon>Symbiodinium</taxon>
    </lineage>
</organism>